<organism evidence="1 2">
    <name type="scientific">Samsonia erythrinae</name>
    <dbReference type="NCBI Taxonomy" id="160434"/>
    <lineage>
        <taxon>Bacteria</taxon>
        <taxon>Pseudomonadati</taxon>
        <taxon>Pseudomonadota</taxon>
        <taxon>Gammaproteobacteria</taxon>
        <taxon>Enterobacterales</taxon>
        <taxon>Pectobacteriaceae</taxon>
        <taxon>Samsonia</taxon>
    </lineage>
</organism>
<evidence type="ECO:0000313" key="1">
    <source>
        <dbReference type="EMBL" id="TCV04745.1"/>
    </source>
</evidence>
<keyword evidence="2" id="KW-1185">Reference proteome</keyword>
<name>A0A4R3VNM2_9GAMM</name>
<reference evidence="1 2" key="1">
    <citation type="submission" date="2019-03" db="EMBL/GenBank/DDBJ databases">
        <title>Genomic Encyclopedia of Type Strains, Phase IV (KMG-IV): sequencing the most valuable type-strain genomes for metagenomic binning, comparative biology and taxonomic classification.</title>
        <authorList>
            <person name="Goeker M."/>
        </authorList>
    </citation>
    <scope>NUCLEOTIDE SEQUENCE [LARGE SCALE GENOMIC DNA]</scope>
    <source>
        <strain evidence="1 2">DSM 16730</strain>
    </source>
</reference>
<dbReference type="EMBL" id="SMBY01000009">
    <property type="protein sequence ID" value="TCV04745.1"/>
    <property type="molecule type" value="Genomic_DNA"/>
</dbReference>
<dbReference type="Proteomes" id="UP000295433">
    <property type="component" value="Unassembled WGS sequence"/>
</dbReference>
<evidence type="ECO:0000313" key="2">
    <source>
        <dbReference type="Proteomes" id="UP000295433"/>
    </source>
</evidence>
<proteinExistence type="predicted"/>
<sequence>MGWVGYTRFYFQPVFYYGLKALVFCSVDSLHYIHLRGIIHIYNFHFYHLLQ</sequence>
<dbReference type="AlphaFoldDB" id="A0A4R3VNM2"/>
<protein>
    <submittedName>
        <fullName evidence="1">Uncharacterized protein</fullName>
    </submittedName>
</protein>
<gene>
    <name evidence="1" type="ORF">EDC54_10934</name>
</gene>
<comment type="caution">
    <text evidence="1">The sequence shown here is derived from an EMBL/GenBank/DDBJ whole genome shotgun (WGS) entry which is preliminary data.</text>
</comment>
<accession>A0A4R3VNM2</accession>